<keyword evidence="2" id="KW-1185">Reference proteome</keyword>
<evidence type="ECO:0000313" key="1">
    <source>
        <dbReference type="EMBL" id="TCO22718.1"/>
    </source>
</evidence>
<proteinExistence type="predicted"/>
<name>A0ABY2BJG8_9ACTN</name>
<dbReference type="Proteomes" id="UP000295818">
    <property type="component" value="Unassembled WGS sequence"/>
</dbReference>
<organism evidence="1 2">
    <name type="scientific">Kribbella orskensis</name>
    <dbReference type="NCBI Taxonomy" id="2512216"/>
    <lineage>
        <taxon>Bacteria</taxon>
        <taxon>Bacillati</taxon>
        <taxon>Actinomycetota</taxon>
        <taxon>Actinomycetes</taxon>
        <taxon>Propionibacteriales</taxon>
        <taxon>Kribbellaceae</taxon>
        <taxon>Kribbella</taxon>
    </lineage>
</organism>
<accession>A0ABY2BJG8</accession>
<comment type="caution">
    <text evidence="1">The sequence shown here is derived from an EMBL/GenBank/DDBJ whole genome shotgun (WGS) entry which is preliminary data.</text>
</comment>
<dbReference type="EMBL" id="SLWM01000006">
    <property type="protein sequence ID" value="TCO22718.1"/>
    <property type="molecule type" value="Genomic_DNA"/>
</dbReference>
<sequence length="251" mass="28150">MLSANASAPASRGATWPYFLPGAALLAQLVRCLQILNSNTVLPRMKAAFDQTHCRARGGLVWMPLELTCDLNVPPQHYGMLLHFFIALTAEERLNFDPFYRQWQADVEAALENWIGAVLEEQDREERWFADPNDRHSQTYAAMVRLWNTLAERPKEPDPISGNMEIESLDALLASPWWEDLLAADAALGSNHDVPTTLGKLDADVVHWLLLRGYMHTYVSSLAVKPWSPEEASGPANEALARLERVAHPAR</sequence>
<reference evidence="1 2" key="1">
    <citation type="journal article" date="2015" name="Stand. Genomic Sci.">
        <title>Genomic Encyclopedia of Bacterial and Archaeal Type Strains, Phase III: the genomes of soil and plant-associated and newly described type strains.</title>
        <authorList>
            <person name="Whitman W.B."/>
            <person name="Woyke T."/>
            <person name="Klenk H.P."/>
            <person name="Zhou Y."/>
            <person name="Lilburn T.G."/>
            <person name="Beck B.J."/>
            <person name="De Vos P."/>
            <person name="Vandamme P."/>
            <person name="Eisen J.A."/>
            <person name="Garrity G."/>
            <person name="Hugenholtz P."/>
            <person name="Kyrpides N.C."/>
        </authorList>
    </citation>
    <scope>NUCLEOTIDE SEQUENCE [LARGE SCALE GENOMIC DNA]</scope>
    <source>
        <strain evidence="1 2">VKM Ac-2538</strain>
    </source>
</reference>
<evidence type="ECO:0000313" key="2">
    <source>
        <dbReference type="Proteomes" id="UP000295818"/>
    </source>
</evidence>
<protein>
    <submittedName>
        <fullName evidence="1">Uncharacterized protein</fullName>
    </submittedName>
</protein>
<gene>
    <name evidence="1" type="ORF">EV644_10625</name>
</gene>